<dbReference type="InterPro" id="IPR051315">
    <property type="entry name" value="Bact_Chemotaxis_CheA"/>
</dbReference>
<evidence type="ECO:0000256" key="8">
    <source>
        <dbReference type="ARBA" id="ARBA00022679"/>
    </source>
</evidence>
<feature type="domain" description="CheW-like" evidence="17">
    <location>
        <begin position="579"/>
        <end position="718"/>
    </location>
</feature>
<evidence type="ECO:0000256" key="15">
    <source>
        <dbReference type="SAM" id="MobiDB-lite"/>
    </source>
</evidence>
<comment type="function">
    <text evidence="13">Involved in the transmission of sensory signals from the chemoreceptors to the flagellar motors. CheA is autophosphorylated; it can transfer its phosphate group to either CheB or CheY.</text>
</comment>
<dbReference type="GO" id="GO:0005737">
    <property type="term" value="C:cytoplasm"/>
    <property type="evidence" value="ECO:0007669"/>
    <property type="project" value="UniProtKB-SubCell"/>
</dbReference>
<evidence type="ECO:0000256" key="12">
    <source>
        <dbReference type="ARBA" id="ARBA00023012"/>
    </source>
</evidence>
<keyword evidence="9" id="KW-0547">Nucleotide-binding</keyword>
<evidence type="ECO:0000256" key="5">
    <source>
        <dbReference type="ARBA" id="ARBA00022490"/>
    </source>
</evidence>
<evidence type="ECO:0000259" key="18">
    <source>
        <dbReference type="PROSITE" id="PS50894"/>
    </source>
</evidence>
<dbReference type="FunFam" id="3.30.565.10:FF:000016">
    <property type="entry name" value="Chemotaxis protein CheA, putative"/>
    <property type="match status" value="1"/>
</dbReference>
<comment type="subcellular location">
    <subcellularLocation>
        <location evidence="2">Cytoplasm</location>
    </subcellularLocation>
</comment>
<dbReference type="Proteomes" id="UP000664545">
    <property type="component" value="Unassembled WGS sequence"/>
</dbReference>
<gene>
    <name evidence="19" type="ORF">JYB65_10200</name>
</gene>
<accession>A0A939DAJ4</accession>
<evidence type="ECO:0000256" key="2">
    <source>
        <dbReference type="ARBA" id="ARBA00004496"/>
    </source>
</evidence>
<dbReference type="SUPFAM" id="SSF55874">
    <property type="entry name" value="ATPase domain of HSP90 chaperone/DNA topoisomerase II/histidine kinase"/>
    <property type="match status" value="1"/>
</dbReference>
<evidence type="ECO:0000259" key="17">
    <source>
        <dbReference type="PROSITE" id="PS50851"/>
    </source>
</evidence>
<dbReference type="InterPro" id="IPR008207">
    <property type="entry name" value="Sig_transdc_His_kin_Hpt_dom"/>
</dbReference>
<dbReference type="SMART" id="SM01231">
    <property type="entry name" value="H-kinase_dim"/>
    <property type="match status" value="1"/>
</dbReference>
<dbReference type="SMART" id="SM00260">
    <property type="entry name" value="CheW"/>
    <property type="match status" value="2"/>
</dbReference>
<keyword evidence="8" id="KW-0808">Transferase</keyword>
<dbReference type="InterPro" id="IPR036890">
    <property type="entry name" value="HATPase_C_sf"/>
</dbReference>
<dbReference type="PANTHER" id="PTHR43395">
    <property type="entry name" value="SENSOR HISTIDINE KINASE CHEA"/>
    <property type="match status" value="1"/>
</dbReference>
<dbReference type="InterPro" id="IPR002545">
    <property type="entry name" value="CheW-lke_dom"/>
</dbReference>
<dbReference type="PANTHER" id="PTHR43395:SF10">
    <property type="entry name" value="CHEMOTAXIS PROTEIN CHEA"/>
    <property type="match status" value="1"/>
</dbReference>
<dbReference type="InterPro" id="IPR036061">
    <property type="entry name" value="CheW-like_dom_sf"/>
</dbReference>
<dbReference type="CDD" id="cd16916">
    <property type="entry name" value="HATPase_CheA-like"/>
    <property type="match status" value="1"/>
</dbReference>
<dbReference type="PROSITE" id="PS50894">
    <property type="entry name" value="HPT"/>
    <property type="match status" value="1"/>
</dbReference>
<feature type="modified residue" description="Phosphohistidine" evidence="14">
    <location>
        <position position="49"/>
    </location>
</feature>
<keyword evidence="12" id="KW-0902">Two-component regulatory system</keyword>
<dbReference type="SUPFAM" id="SSF50341">
    <property type="entry name" value="CheW-like"/>
    <property type="match status" value="2"/>
</dbReference>
<keyword evidence="10" id="KW-0418">Kinase</keyword>
<dbReference type="Pfam" id="PF02518">
    <property type="entry name" value="HATPase_c"/>
    <property type="match status" value="1"/>
</dbReference>
<dbReference type="Gene3D" id="1.10.287.560">
    <property type="entry name" value="Histidine kinase CheA-like, homodimeric domain"/>
    <property type="match status" value="1"/>
</dbReference>
<dbReference type="EC" id="2.7.13.3" evidence="3"/>
<dbReference type="Pfam" id="PF01584">
    <property type="entry name" value="CheW"/>
    <property type="match status" value="2"/>
</dbReference>
<feature type="domain" description="HPt" evidence="18">
    <location>
        <begin position="1"/>
        <end position="109"/>
    </location>
</feature>
<dbReference type="SUPFAM" id="SSF47384">
    <property type="entry name" value="Homodimeric domain of signal transducing histidine kinase"/>
    <property type="match status" value="1"/>
</dbReference>
<dbReference type="PRINTS" id="PR00344">
    <property type="entry name" value="BCTRLSENSOR"/>
</dbReference>
<keyword evidence="7 14" id="KW-0597">Phosphoprotein</keyword>
<dbReference type="AlphaFoldDB" id="A0A939DAJ4"/>
<dbReference type="PROSITE" id="PS50851">
    <property type="entry name" value="CHEW"/>
    <property type="match status" value="2"/>
</dbReference>
<dbReference type="InterPro" id="IPR004105">
    <property type="entry name" value="CheA-like_dim"/>
</dbReference>
<dbReference type="InterPro" id="IPR036641">
    <property type="entry name" value="HPT_dom_sf"/>
</dbReference>
<feature type="region of interest" description="Disordered" evidence="15">
    <location>
        <begin position="257"/>
        <end position="322"/>
    </location>
</feature>
<dbReference type="SUPFAM" id="SSF47226">
    <property type="entry name" value="Histidine-containing phosphotransfer domain, HPT domain"/>
    <property type="match status" value="1"/>
</dbReference>
<feature type="domain" description="CheW-like" evidence="17">
    <location>
        <begin position="751"/>
        <end position="887"/>
    </location>
</feature>
<dbReference type="GO" id="GO:0000155">
    <property type="term" value="F:phosphorelay sensor kinase activity"/>
    <property type="evidence" value="ECO:0007669"/>
    <property type="project" value="InterPro"/>
</dbReference>
<dbReference type="Gene3D" id="3.30.565.10">
    <property type="entry name" value="Histidine kinase-like ATPase, C-terminal domain"/>
    <property type="match status" value="1"/>
</dbReference>
<dbReference type="InterPro" id="IPR004358">
    <property type="entry name" value="Sig_transdc_His_kin-like_C"/>
</dbReference>
<keyword evidence="6" id="KW-0145">Chemotaxis</keyword>
<evidence type="ECO:0000256" key="1">
    <source>
        <dbReference type="ARBA" id="ARBA00000085"/>
    </source>
</evidence>
<evidence type="ECO:0000256" key="9">
    <source>
        <dbReference type="ARBA" id="ARBA00022741"/>
    </source>
</evidence>
<evidence type="ECO:0000259" key="16">
    <source>
        <dbReference type="PROSITE" id="PS50109"/>
    </source>
</evidence>
<evidence type="ECO:0000256" key="13">
    <source>
        <dbReference type="ARBA" id="ARBA00035100"/>
    </source>
</evidence>
<dbReference type="InterPro" id="IPR035891">
    <property type="entry name" value="CheY-binding_CheA"/>
</dbReference>
<protein>
    <recommendedName>
        <fullName evidence="4">Chemotaxis protein CheA</fullName>
        <ecNumber evidence="3">2.7.13.3</ecNumber>
    </recommendedName>
</protein>
<dbReference type="Pfam" id="PF01627">
    <property type="entry name" value="Hpt"/>
    <property type="match status" value="1"/>
</dbReference>
<dbReference type="EMBL" id="JAFJZZ010000004">
    <property type="protein sequence ID" value="MBN7773733.1"/>
    <property type="molecule type" value="Genomic_DNA"/>
</dbReference>
<dbReference type="CDD" id="cd00088">
    <property type="entry name" value="HPT"/>
    <property type="match status" value="1"/>
</dbReference>
<evidence type="ECO:0000313" key="20">
    <source>
        <dbReference type="Proteomes" id="UP000664545"/>
    </source>
</evidence>
<keyword evidence="11" id="KW-0067">ATP-binding</keyword>
<evidence type="ECO:0000256" key="10">
    <source>
        <dbReference type="ARBA" id="ARBA00022777"/>
    </source>
</evidence>
<dbReference type="PROSITE" id="PS50109">
    <property type="entry name" value="HIS_KIN"/>
    <property type="match status" value="1"/>
</dbReference>
<dbReference type="SUPFAM" id="SSF55052">
    <property type="entry name" value="CheY-binding domain of CheA"/>
    <property type="match status" value="1"/>
</dbReference>
<evidence type="ECO:0000256" key="3">
    <source>
        <dbReference type="ARBA" id="ARBA00012438"/>
    </source>
</evidence>
<sequence>MDNGLDNMLDMYLFETNTLLEQLDELLLSAESQDYFSSDQINEIFRIMHTIKGSSAMMQFNSIMTVAHRIEDTFFVIRENGAVEDQYSRQLFNLMFKSTDFLKVQVSIIENGGGQEESCDEIVAEIEELLACMKGEASPASANFEPVIVEETPSEQPAPTESKSGLTVSISFDQGGGMESLRAIMLLKNILDVCSERITTVPEEVEATTELTQYIIEHGLIITFSSEEDFVSGLDVIKQDIYVDSFEILSEGQLNALPSEPFKSSEPENKPVQSIQSVQPTQPTEAKVSKMEESKPVEKEAKKAVVSEHREEEHPDAKKAAANGSKTNLINVNLSKLDSLMALVGELVITQSMVTSSSDLKDLKLDNFTKSARQLRKLTNELQDIVMSVRMIPVAGVFTKMNRIVRDMGHQLGKDVQLVTIGTDTEIDKTIVDSIQDPLMHIVRNSMDHGIETDVNDRVALGKPKQGTITLKAQHTGSEVIITISDDGRGMDPEKILASAKEKGLLTKPENEYTKKEILMLTLLPGFSTKEQVTEFSGRGVGMDVVTKNIEKVGGTVYISSEIGEGTTTQFKIPLTLAIIDGMELTVGNYQFTLPISNIRQSFKATKEDIVHDASRGEMVKREDEFITLVRLNRLYKIENAIEDIEEGIVMWVEFGGRSYCLMVDELIGQHQVVVKPLPLYFGAYNLRDFGIAGCTILGDGNISIILDAPNIFNFASGLFGNRNNTLKDSSIDVETVIEEVTNEDEINSNMLKLLTFRVNSKPFAMNTDYVMEIINVFTITRFPLLPDYIKGVINLRGQIIPVIDIRLKLGNDSETDVNSMKSCIIILEVNGTTIGILVDEVFLVADVAKDTISPPPSNNKHDLITGIVEIEDVVHLIFDMAALTRV</sequence>
<dbReference type="InterPro" id="IPR003594">
    <property type="entry name" value="HATPase_dom"/>
</dbReference>
<dbReference type="InterPro" id="IPR005467">
    <property type="entry name" value="His_kinase_dom"/>
</dbReference>
<dbReference type="Gene3D" id="2.30.30.40">
    <property type="entry name" value="SH3 Domains"/>
    <property type="match status" value="2"/>
</dbReference>
<dbReference type="SMART" id="SM00387">
    <property type="entry name" value="HATPase_c"/>
    <property type="match status" value="1"/>
</dbReference>
<dbReference type="Gene3D" id="1.20.120.160">
    <property type="entry name" value="HPT domain"/>
    <property type="match status" value="1"/>
</dbReference>
<dbReference type="Gene3D" id="2.40.50.180">
    <property type="entry name" value="CheA-289, Domain 4"/>
    <property type="match status" value="1"/>
</dbReference>
<reference evidence="19" key="1">
    <citation type="submission" date="2021-02" db="EMBL/GenBank/DDBJ databases">
        <title>Abyssanaerobacter marinus gen.nov., sp., nov, anaerobic bacterium isolated from the Onnuri vent field of Indian Ocean and suggestion of Mogibacteriaceae fam. nov., and proposal of reclassification of ambiguous this family's genus member.</title>
        <authorList>
            <person name="Kim Y.J."/>
            <person name="Yang J.-A."/>
        </authorList>
    </citation>
    <scope>NUCLEOTIDE SEQUENCE</scope>
    <source>
        <strain evidence="19">DSM 2634</strain>
    </source>
</reference>
<dbReference type="InterPro" id="IPR036097">
    <property type="entry name" value="HisK_dim/P_sf"/>
</dbReference>
<organism evidence="19 20">
    <name type="scientific">Clostridium aminobutyricum</name>
    <dbReference type="NCBI Taxonomy" id="33953"/>
    <lineage>
        <taxon>Bacteria</taxon>
        <taxon>Bacillati</taxon>
        <taxon>Bacillota</taxon>
        <taxon>Clostridia</taxon>
        <taxon>Eubacteriales</taxon>
        <taxon>Clostridiaceae</taxon>
        <taxon>Clostridium</taxon>
    </lineage>
</organism>
<comment type="caution">
    <text evidence="19">The sequence shown here is derived from an EMBL/GenBank/DDBJ whole genome shotgun (WGS) entry which is preliminary data.</text>
</comment>
<evidence type="ECO:0000256" key="7">
    <source>
        <dbReference type="ARBA" id="ARBA00022553"/>
    </source>
</evidence>
<feature type="domain" description="Histidine kinase" evidence="16">
    <location>
        <begin position="371"/>
        <end position="577"/>
    </location>
</feature>
<feature type="compositionally biased region" description="Basic and acidic residues" evidence="15">
    <location>
        <begin position="287"/>
        <end position="319"/>
    </location>
</feature>
<evidence type="ECO:0000256" key="4">
    <source>
        <dbReference type="ARBA" id="ARBA00021495"/>
    </source>
</evidence>
<dbReference type="RefSeq" id="WP_206582570.1">
    <property type="nucleotide sequence ID" value="NZ_JAFJZZ010000004.1"/>
</dbReference>
<evidence type="ECO:0000256" key="14">
    <source>
        <dbReference type="PROSITE-ProRule" id="PRU00110"/>
    </source>
</evidence>
<proteinExistence type="predicted"/>
<evidence type="ECO:0000256" key="6">
    <source>
        <dbReference type="ARBA" id="ARBA00022500"/>
    </source>
</evidence>
<dbReference type="InterPro" id="IPR037006">
    <property type="entry name" value="CheA-like_homodim_sf"/>
</dbReference>
<evidence type="ECO:0000313" key="19">
    <source>
        <dbReference type="EMBL" id="MBN7773733.1"/>
    </source>
</evidence>
<dbReference type="GO" id="GO:0006935">
    <property type="term" value="P:chemotaxis"/>
    <property type="evidence" value="ECO:0007669"/>
    <property type="project" value="UniProtKB-KW"/>
</dbReference>
<name>A0A939DAJ4_CLOAM</name>
<evidence type="ECO:0000256" key="11">
    <source>
        <dbReference type="ARBA" id="ARBA00022840"/>
    </source>
</evidence>
<dbReference type="Pfam" id="PF02895">
    <property type="entry name" value="H-kinase_dim"/>
    <property type="match status" value="1"/>
</dbReference>
<comment type="catalytic activity">
    <reaction evidence="1">
        <text>ATP + protein L-histidine = ADP + protein N-phospho-L-histidine.</text>
        <dbReference type="EC" id="2.7.13.3"/>
    </reaction>
</comment>
<keyword evidence="20" id="KW-1185">Reference proteome</keyword>
<dbReference type="SMART" id="SM00073">
    <property type="entry name" value="HPT"/>
    <property type="match status" value="1"/>
</dbReference>
<keyword evidence="5" id="KW-0963">Cytoplasm</keyword>
<feature type="compositionally biased region" description="Polar residues" evidence="15">
    <location>
        <begin position="271"/>
        <end position="284"/>
    </location>
</feature>
<dbReference type="GO" id="GO:0005524">
    <property type="term" value="F:ATP binding"/>
    <property type="evidence" value="ECO:0007669"/>
    <property type="project" value="UniProtKB-KW"/>
</dbReference>